<feature type="domain" description="DUF3696" evidence="1">
    <location>
        <begin position="314"/>
        <end position="360"/>
    </location>
</feature>
<dbReference type="PIRSF" id="PIRSF034888">
    <property type="entry name" value="P-loop_UCP034888"/>
    <property type="match status" value="1"/>
</dbReference>
<evidence type="ECO:0000259" key="1">
    <source>
        <dbReference type="Pfam" id="PF12476"/>
    </source>
</evidence>
<reference evidence="3 4" key="1">
    <citation type="journal article" date="2013" name="Int. J. Syst. Evol. Microbiol.">
        <title>Tumebacillus flagellatus sp. nov., an alpha-amylase/pullulanase-producing bacterium isolated from cassava wastewater.</title>
        <authorList>
            <person name="Wang Q."/>
            <person name="Xie N."/>
            <person name="Qin Y."/>
            <person name="Shen N."/>
            <person name="Zhu J."/>
            <person name="Mi H."/>
            <person name="Huang R."/>
        </authorList>
    </citation>
    <scope>NUCLEOTIDE SEQUENCE [LARGE SCALE GENOMIC DNA]</scope>
    <source>
        <strain evidence="3 4">GST4</strain>
    </source>
</reference>
<sequence>MLRTLHISNFKCFNDQSIGFAPVTVLVGANGAGKSSVVQSLLIARQTLESAAKHEDVLEVELNGAYELQLGNAASIFTNQAQPLIRLTMTDEKQLKTNFEFTFDGHKETHILQATLSTQDKNHVPLAGSFRYLHAERFGPRKSLNMAPSSRIDVGCQGEYVSHAIFLADRSKRTIHNQLILAKQSTQFSHHVESWMQFLFPDLQLSYQTLHDQNLVQTLYSNSILDQLYTSPTNTGFGISYTLPVVVAGLLLSTEDSPTLLVENPEAHLHPLGQSRMGRFLAALSTAGIQVIVETHSEHVVNGMRIFMAGTDQHDDFSIQFFAKSPKGVTVETLKLLQNGELSHWPIGFFDQEQEDLKELLQIKRNRNKIKREENRE</sequence>
<dbReference type="Pfam" id="PF13304">
    <property type="entry name" value="AAA_21"/>
    <property type="match status" value="1"/>
</dbReference>
<dbReference type="InterPro" id="IPR022532">
    <property type="entry name" value="DUF3696"/>
</dbReference>
<dbReference type="RefSeq" id="WP_038086294.1">
    <property type="nucleotide sequence ID" value="NZ_JMIR01000008.1"/>
</dbReference>
<dbReference type="Pfam" id="PF12476">
    <property type="entry name" value="DUF3696"/>
    <property type="match status" value="1"/>
</dbReference>
<evidence type="ECO:0008006" key="5">
    <source>
        <dbReference type="Google" id="ProtNLM"/>
    </source>
</evidence>
<dbReference type="Gene3D" id="3.40.50.300">
    <property type="entry name" value="P-loop containing nucleotide triphosphate hydrolases"/>
    <property type="match status" value="2"/>
</dbReference>
<dbReference type="PANTHER" id="PTHR43581">
    <property type="entry name" value="ATP/GTP PHOSPHATASE"/>
    <property type="match status" value="1"/>
</dbReference>
<dbReference type="EMBL" id="JMIR01000008">
    <property type="protein sequence ID" value="KEO83858.1"/>
    <property type="molecule type" value="Genomic_DNA"/>
</dbReference>
<dbReference type="eggNOG" id="COG4938">
    <property type="taxonomic scope" value="Bacteria"/>
</dbReference>
<dbReference type="STRING" id="1157490.EL26_08045"/>
<keyword evidence="4" id="KW-1185">Reference proteome</keyword>
<gene>
    <name evidence="3" type="ORF">EL26_08045</name>
</gene>
<organism evidence="3 4">
    <name type="scientific">Tumebacillus flagellatus</name>
    <dbReference type="NCBI Taxonomy" id="1157490"/>
    <lineage>
        <taxon>Bacteria</taxon>
        <taxon>Bacillati</taxon>
        <taxon>Bacillota</taxon>
        <taxon>Bacilli</taxon>
        <taxon>Bacillales</taxon>
        <taxon>Alicyclobacillaceae</taxon>
        <taxon>Tumebacillus</taxon>
    </lineage>
</organism>
<evidence type="ECO:0000313" key="3">
    <source>
        <dbReference type="EMBL" id="KEO83858.1"/>
    </source>
</evidence>
<name>A0A074LV59_9BACL</name>
<dbReference type="InterPro" id="IPR027417">
    <property type="entry name" value="P-loop_NTPase"/>
</dbReference>
<dbReference type="Proteomes" id="UP000027931">
    <property type="component" value="Unassembled WGS sequence"/>
</dbReference>
<protein>
    <recommendedName>
        <fullName evidence="5">ATPase AAA-type core domain-containing protein</fullName>
    </recommendedName>
</protein>
<dbReference type="InterPro" id="IPR003959">
    <property type="entry name" value="ATPase_AAA_core"/>
</dbReference>
<dbReference type="SUPFAM" id="SSF52540">
    <property type="entry name" value="P-loop containing nucleoside triphosphate hydrolases"/>
    <property type="match status" value="1"/>
</dbReference>
<feature type="domain" description="ATPase AAA-type core" evidence="2">
    <location>
        <begin position="23"/>
        <end position="301"/>
    </location>
</feature>
<evidence type="ECO:0000313" key="4">
    <source>
        <dbReference type="Proteomes" id="UP000027931"/>
    </source>
</evidence>
<dbReference type="PANTHER" id="PTHR43581:SF2">
    <property type="entry name" value="EXCINUCLEASE ATPASE SUBUNIT"/>
    <property type="match status" value="1"/>
</dbReference>
<dbReference type="InterPro" id="IPR014592">
    <property type="entry name" value="P-loop_UCP034888"/>
</dbReference>
<dbReference type="OrthoDB" id="308933at2"/>
<proteinExistence type="predicted"/>
<dbReference type="AlphaFoldDB" id="A0A074LV59"/>
<accession>A0A074LV59</accession>
<dbReference type="InterPro" id="IPR051396">
    <property type="entry name" value="Bact_Antivir_Def_Nuclease"/>
</dbReference>
<evidence type="ECO:0000259" key="2">
    <source>
        <dbReference type="Pfam" id="PF13304"/>
    </source>
</evidence>
<comment type="caution">
    <text evidence="3">The sequence shown here is derived from an EMBL/GenBank/DDBJ whole genome shotgun (WGS) entry which is preliminary data.</text>
</comment>